<name>A0ACB9JHP9_9ASTR</name>
<organism evidence="1 2">
    <name type="scientific">Smallanthus sonchifolius</name>
    <dbReference type="NCBI Taxonomy" id="185202"/>
    <lineage>
        <taxon>Eukaryota</taxon>
        <taxon>Viridiplantae</taxon>
        <taxon>Streptophyta</taxon>
        <taxon>Embryophyta</taxon>
        <taxon>Tracheophyta</taxon>
        <taxon>Spermatophyta</taxon>
        <taxon>Magnoliopsida</taxon>
        <taxon>eudicotyledons</taxon>
        <taxon>Gunneridae</taxon>
        <taxon>Pentapetalae</taxon>
        <taxon>asterids</taxon>
        <taxon>campanulids</taxon>
        <taxon>Asterales</taxon>
        <taxon>Asteraceae</taxon>
        <taxon>Asteroideae</taxon>
        <taxon>Heliantheae alliance</taxon>
        <taxon>Millerieae</taxon>
        <taxon>Smallanthus</taxon>
    </lineage>
</organism>
<evidence type="ECO:0000313" key="2">
    <source>
        <dbReference type="Proteomes" id="UP001056120"/>
    </source>
</evidence>
<protein>
    <submittedName>
        <fullName evidence="1">Uncharacterized protein</fullName>
    </submittedName>
</protein>
<reference evidence="2" key="1">
    <citation type="journal article" date="2022" name="Mol. Ecol. Resour.">
        <title>The genomes of chicory, endive, great burdock and yacon provide insights into Asteraceae palaeo-polyploidization history and plant inulin production.</title>
        <authorList>
            <person name="Fan W."/>
            <person name="Wang S."/>
            <person name="Wang H."/>
            <person name="Wang A."/>
            <person name="Jiang F."/>
            <person name="Liu H."/>
            <person name="Zhao H."/>
            <person name="Xu D."/>
            <person name="Zhang Y."/>
        </authorList>
    </citation>
    <scope>NUCLEOTIDE SEQUENCE [LARGE SCALE GENOMIC DNA]</scope>
    <source>
        <strain evidence="2">cv. Yunnan</strain>
    </source>
</reference>
<dbReference type="EMBL" id="CM042021">
    <property type="protein sequence ID" value="KAI3819211.1"/>
    <property type="molecule type" value="Genomic_DNA"/>
</dbReference>
<dbReference type="Proteomes" id="UP001056120">
    <property type="component" value="Linkage Group LG04"/>
</dbReference>
<keyword evidence="2" id="KW-1185">Reference proteome</keyword>
<reference evidence="1 2" key="2">
    <citation type="journal article" date="2022" name="Mol. Ecol. Resour.">
        <title>The genomes of chicory, endive, great burdock and yacon provide insights into Asteraceae paleo-polyploidization history and plant inulin production.</title>
        <authorList>
            <person name="Fan W."/>
            <person name="Wang S."/>
            <person name="Wang H."/>
            <person name="Wang A."/>
            <person name="Jiang F."/>
            <person name="Liu H."/>
            <person name="Zhao H."/>
            <person name="Xu D."/>
            <person name="Zhang Y."/>
        </authorList>
    </citation>
    <scope>NUCLEOTIDE SEQUENCE [LARGE SCALE GENOMIC DNA]</scope>
    <source>
        <strain evidence="2">cv. Yunnan</strain>
        <tissue evidence="1">Leaves</tissue>
    </source>
</reference>
<sequence length="169" mass="20226">MTLQPVPPSVTFKGKGHGELQIDFMYYANMDGENKYKCCREKRKSDMSWRLAACPVSLLILKLAHVVSKHFKQKIRVFIPTRLASLARCTDLCRFRLEDPWYYSDYGPRLEDPWCYSDYGPRLEDPWCYSDYGSTMVRGLKTQISVVRRLLVVLQWLKREMKRRWWRQM</sequence>
<gene>
    <name evidence="1" type="ORF">L1987_13036</name>
</gene>
<accession>A0ACB9JHP9</accession>
<comment type="caution">
    <text evidence="1">The sequence shown here is derived from an EMBL/GenBank/DDBJ whole genome shotgun (WGS) entry which is preliminary data.</text>
</comment>
<proteinExistence type="predicted"/>
<evidence type="ECO:0000313" key="1">
    <source>
        <dbReference type="EMBL" id="KAI3819211.1"/>
    </source>
</evidence>